<dbReference type="PANTHER" id="PTHR43415">
    <property type="entry name" value="SPERMIDINE N(1)-ACETYLTRANSFERASE"/>
    <property type="match status" value="1"/>
</dbReference>
<evidence type="ECO:0000313" key="3">
    <source>
        <dbReference type="Proteomes" id="UP000474296"/>
    </source>
</evidence>
<dbReference type="InterPro" id="IPR000182">
    <property type="entry name" value="GNAT_dom"/>
</dbReference>
<keyword evidence="2" id="KW-0808">Transferase</keyword>
<proteinExistence type="predicted"/>
<evidence type="ECO:0000313" key="2">
    <source>
        <dbReference type="EMBL" id="NER15787.1"/>
    </source>
</evidence>
<dbReference type="RefSeq" id="WP_164029056.1">
    <property type="nucleotide sequence ID" value="NZ_JAABOQ010000001.1"/>
</dbReference>
<dbReference type="GO" id="GO:0016747">
    <property type="term" value="F:acyltransferase activity, transferring groups other than amino-acyl groups"/>
    <property type="evidence" value="ECO:0007669"/>
    <property type="project" value="InterPro"/>
</dbReference>
<dbReference type="Proteomes" id="UP000474296">
    <property type="component" value="Unassembled WGS sequence"/>
</dbReference>
<name>A0A6M0CK27_9FLAO</name>
<dbReference type="CDD" id="cd04301">
    <property type="entry name" value="NAT_SF"/>
    <property type="match status" value="1"/>
</dbReference>
<accession>A0A6M0CK27</accession>
<organism evidence="2 3">
    <name type="scientific">Spongiivirga citrea</name>
    <dbReference type="NCBI Taxonomy" id="1481457"/>
    <lineage>
        <taxon>Bacteria</taxon>
        <taxon>Pseudomonadati</taxon>
        <taxon>Bacteroidota</taxon>
        <taxon>Flavobacteriia</taxon>
        <taxon>Flavobacteriales</taxon>
        <taxon>Flavobacteriaceae</taxon>
        <taxon>Spongiivirga</taxon>
    </lineage>
</organism>
<gene>
    <name evidence="2" type="ORF">GWK10_01115</name>
</gene>
<dbReference type="EMBL" id="JAABOQ010000001">
    <property type="protein sequence ID" value="NER15787.1"/>
    <property type="molecule type" value="Genomic_DNA"/>
</dbReference>
<dbReference type="Pfam" id="PF13302">
    <property type="entry name" value="Acetyltransf_3"/>
    <property type="match status" value="1"/>
</dbReference>
<dbReference type="AlphaFoldDB" id="A0A6M0CK27"/>
<dbReference type="Gene3D" id="3.40.630.30">
    <property type="match status" value="1"/>
</dbReference>
<feature type="domain" description="N-acetyltransferase" evidence="1">
    <location>
        <begin position="9"/>
        <end position="173"/>
    </location>
</feature>
<reference evidence="2 3" key="1">
    <citation type="submission" date="2020-01" db="EMBL/GenBank/DDBJ databases">
        <title>Spongiivirga citrea KCTC 32990T.</title>
        <authorList>
            <person name="Wang G."/>
        </authorList>
    </citation>
    <scope>NUCLEOTIDE SEQUENCE [LARGE SCALE GENOMIC DNA]</scope>
    <source>
        <strain evidence="2 3">KCTC 32990</strain>
    </source>
</reference>
<keyword evidence="3" id="KW-1185">Reference proteome</keyword>
<sequence>METLNGDHISLRALEPEDLSFLKMIENDQAIWEVSHTQTPYSSYILKEYLKNSHKDIYEIKQLRLVIDHLEEAIGLIDLFDFDPKNKRAGVGVIIAAGANRNKGYGSEAVQLLIKYAFTYLGVHQLYCNISEDNRPSIQLFESCGFKQVGLKKDWNFINGDYKSEFLYQLIRP</sequence>
<dbReference type="PANTHER" id="PTHR43415:SF3">
    <property type="entry name" value="GNAT-FAMILY ACETYLTRANSFERASE"/>
    <property type="match status" value="1"/>
</dbReference>
<dbReference type="SUPFAM" id="SSF55729">
    <property type="entry name" value="Acyl-CoA N-acyltransferases (Nat)"/>
    <property type="match status" value="1"/>
</dbReference>
<protein>
    <submittedName>
        <fullName evidence="2">GNAT family N-acetyltransferase</fullName>
    </submittedName>
</protein>
<dbReference type="InterPro" id="IPR016181">
    <property type="entry name" value="Acyl_CoA_acyltransferase"/>
</dbReference>
<dbReference type="PROSITE" id="PS51186">
    <property type="entry name" value="GNAT"/>
    <property type="match status" value="1"/>
</dbReference>
<evidence type="ECO:0000259" key="1">
    <source>
        <dbReference type="PROSITE" id="PS51186"/>
    </source>
</evidence>
<comment type="caution">
    <text evidence="2">The sequence shown here is derived from an EMBL/GenBank/DDBJ whole genome shotgun (WGS) entry which is preliminary data.</text>
</comment>